<name>A0ACB6SG43_9PLEO</name>
<sequence length="400" mass="44849">MPHNLRKKRVSNGRKSQRPSTPEQQSPLPEPDVGHTARDEQYNGIRIPFYDDPNHVAYGWQQMATLPDFPGLHTLVRGAQDDPPLSPGSRSRTWPVEPQRVLEQSGFNPHPRRGQGPRRPPPLAESEVRSEYMRGSRQTLKPFVDSSSTKPEVEGAGGGDSDRPGLASKDVNQKLRTGQSQASVSPLLKLTEDFRKVAQQPRSKGLTVDELESSHHPDKEAERMLPLPEEPSPLRVQKKRFGMNSTEPRPRSTTLERARMLRYPDSKHGHEGVKVTVHEVDEAEDKNVENLLTTAIAAWQLSGSAEDPLHEFEHRSAVPKPLDLAAIRAAKEQRKLSRQVPKSNDIPEGGERGSLYGAKIESDESFVTGTSSEFENLSMPESSEHNGTRRKWYKGFRRSE</sequence>
<proteinExistence type="predicted"/>
<dbReference type="EMBL" id="MU006701">
    <property type="protein sequence ID" value="KAF2633196.1"/>
    <property type="molecule type" value="Genomic_DNA"/>
</dbReference>
<accession>A0ACB6SG43</accession>
<organism evidence="1 2">
    <name type="scientific">Macroventuria anomochaeta</name>
    <dbReference type="NCBI Taxonomy" id="301207"/>
    <lineage>
        <taxon>Eukaryota</taxon>
        <taxon>Fungi</taxon>
        <taxon>Dikarya</taxon>
        <taxon>Ascomycota</taxon>
        <taxon>Pezizomycotina</taxon>
        <taxon>Dothideomycetes</taxon>
        <taxon>Pleosporomycetidae</taxon>
        <taxon>Pleosporales</taxon>
        <taxon>Pleosporineae</taxon>
        <taxon>Didymellaceae</taxon>
        <taxon>Macroventuria</taxon>
    </lineage>
</organism>
<evidence type="ECO:0000313" key="2">
    <source>
        <dbReference type="Proteomes" id="UP000799754"/>
    </source>
</evidence>
<protein>
    <submittedName>
        <fullName evidence="1">Uncharacterized protein</fullName>
    </submittedName>
</protein>
<dbReference type="Proteomes" id="UP000799754">
    <property type="component" value="Unassembled WGS sequence"/>
</dbReference>
<comment type="caution">
    <text evidence="1">The sequence shown here is derived from an EMBL/GenBank/DDBJ whole genome shotgun (WGS) entry which is preliminary data.</text>
</comment>
<reference evidence="1" key="1">
    <citation type="journal article" date="2020" name="Stud. Mycol.">
        <title>101 Dothideomycetes genomes: a test case for predicting lifestyles and emergence of pathogens.</title>
        <authorList>
            <person name="Haridas S."/>
            <person name="Albert R."/>
            <person name="Binder M."/>
            <person name="Bloem J."/>
            <person name="Labutti K."/>
            <person name="Salamov A."/>
            <person name="Andreopoulos B."/>
            <person name="Baker S."/>
            <person name="Barry K."/>
            <person name="Bills G."/>
            <person name="Bluhm B."/>
            <person name="Cannon C."/>
            <person name="Castanera R."/>
            <person name="Culley D."/>
            <person name="Daum C."/>
            <person name="Ezra D."/>
            <person name="Gonzalez J."/>
            <person name="Henrissat B."/>
            <person name="Kuo A."/>
            <person name="Liang C."/>
            <person name="Lipzen A."/>
            <person name="Lutzoni F."/>
            <person name="Magnuson J."/>
            <person name="Mondo S."/>
            <person name="Nolan M."/>
            <person name="Ohm R."/>
            <person name="Pangilinan J."/>
            <person name="Park H.-J."/>
            <person name="Ramirez L."/>
            <person name="Alfaro M."/>
            <person name="Sun H."/>
            <person name="Tritt A."/>
            <person name="Yoshinaga Y."/>
            <person name="Zwiers L.-H."/>
            <person name="Turgeon B."/>
            <person name="Goodwin S."/>
            <person name="Spatafora J."/>
            <person name="Crous P."/>
            <person name="Grigoriev I."/>
        </authorList>
    </citation>
    <scope>NUCLEOTIDE SEQUENCE</scope>
    <source>
        <strain evidence="1">CBS 525.71</strain>
    </source>
</reference>
<keyword evidence="2" id="KW-1185">Reference proteome</keyword>
<gene>
    <name evidence="1" type="ORF">BU25DRAFT_1631</name>
</gene>
<evidence type="ECO:0000313" key="1">
    <source>
        <dbReference type="EMBL" id="KAF2633196.1"/>
    </source>
</evidence>